<evidence type="ECO:0000256" key="6">
    <source>
        <dbReference type="ARBA" id="ARBA00023180"/>
    </source>
</evidence>
<dbReference type="Pfam" id="PF00026">
    <property type="entry name" value="Asp"/>
    <property type="match status" value="1"/>
</dbReference>
<keyword evidence="3 10" id="KW-0732">Signal</keyword>
<sequence length="393" mass="43128">MKTILILAALVAMVYSKTYKMEARSTGSLIARLTKANLYKKYLEERNLRRAQILKKGSQPIMDYYDDFYTGNVTVGTPGQTFALALDTGSSNLWVIDADCDTGACDGYLGSVYTRRKFNTTASSTFYAENATISIQYGSGWCDGQLAVDTVSFAGEHAQEFLDAEDIADIFGYMPFDGIIGLAWPAISVGNVTPPMQNLLPTLDEPLFTVWLDRKLNVSMGGSGGLVTYGAIDTTNCDLNVNYVNLTSETFWQFSIDGFSVGGFSEENTEDVISDTGTSWIGGPSYIMDAVVDQTGAQYSWEYGIYTVNCSTMMTQPDLQFTINGLTYNITSEEYILDLELGDGQCAVAFFDFESGGFGPTWILGDPFIRAFCNIYDIGQSRIGFAKAKHSQL</sequence>
<dbReference type="PROSITE" id="PS00141">
    <property type="entry name" value="ASP_PROTEASE"/>
    <property type="match status" value="1"/>
</dbReference>
<dbReference type="PRINTS" id="PR00792">
    <property type="entry name" value="PEPSIN"/>
</dbReference>
<reference evidence="13" key="2">
    <citation type="submission" date="2017-02" db="UniProtKB">
        <authorList>
            <consortium name="WormBaseParasite"/>
        </authorList>
    </citation>
    <scope>IDENTIFICATION</scope>
</reference>
<dbReference type="FunFam" id="2.40.70.10:FF:000008">
    <property type="entry name" value="Cathepsin D"/>
    <property type="match status" value="1"/>
</dbReference>
<dbReference type="PANTHER" id="PTHR47966:SF8">
    <property type="entry name" value="ASPARTIC PROTEASE 1-RELATED"/>
    <property type="match status" value="1"/>
</dbReference>
<dbReference type="CDD" id="cd05471">
    <property type="entry name" value="pepsin_like"/>
    <property type="match status" value="1"/>
</dbReference>
<organism evidence="12 13">
    <name type="scientific">Angiostrongylus cantonensis</name>
    <name type="common">Rat lungworm</name>
    <dbReference type="NCBI Taxonomy" id="6313"/>
    <lineage>
        <taxon>Eukaryota</taxon>
        <taxon>Metazoa</taxon>
        <taxon>Ecdysozoa</taxon>
        <taxon>Nematoda</taxon>
        <taxon>Chromadorea</taxon>
        <taxon>Rhabditida</taxon>
        <taxon>Rhabditina</taxon>
        <taxon>Rhabditomorpha</taxon>
        <taxon>Strongyloidea</taxon>
        <taxon>Metastrongylidae</taxon>
        <taxon>Angiostrongylus</taxon>
    </lineage>
</organism>
<dbReference type="Proteomes" id="UP000035642">
    <property type="component" value="Unassembled WGS sequence"/>
</dbReference>
<dbReference type="AlphaFoldDB" id="A0A0K0DEC0"/>
<keyword evidence="12" id="KW-1185">Reference proteome</keyword>
<evidence type="ECO:0000259" key="11">
    <source>
        <dbReference type="PROSITE" id="PS51767"/>
    </source>
</evidence>
<dbReference type="WBParaSite" id="ACAC_0000917501-mRNA-1">
    <property type="protein sequence ID" value="ACAC_0000917501-mRNA-1"/>
    <property type="gene ID" value="ACAC_0000917501"/>
</dbReference>
<accession>A0A0K0DEC0</accession>
<dbReference type="SUPFAM" id="SSF50630">
    <property type="entry name" value="Acid proteases"/>
    <property type="match status" value="1"/>
</dbReference>
<dbReference type="InterPro" id="IPR001461">
    <property type="entry name" value="Aspartic_peptidase_A1"/>
</dbReference>
<keyword evidence="6" id="KW-0325">Glycoprotein</keyword>
<reference evidence="12" key="1">
    <citation type="submission" date="2012-09" db="EMBL/GenBank/DDBJ databases">
        <authorList>
            <person name="Martin A.A."/>
        </authorList>
    </citation>
    <scope>NUCLEOTIDE SEQUENCE</scope>
</reference>
<keyword evidence="2 9" id="KW-0645">Protease</keyword>
<dbReference type="InterPro" id="IPR021109">
    <property type="entry name" value="Peptidase_aspartic_dom_sf"/>
</dbReference>
<evidence type="ECO:0000256" key="1">
    <source>
        <dbReference type="ARBA" id="ARBA00007447"/>
    </source>
</evidence>
<evidence type="ECO:0000256" key="5">
    <source>
        <dbReference type="ARBA" id="ARBA00022801"/>
    </source>
</evidence>
<feature type="active site" evidence="7">
    <location>
        <position position="87"/>
    </location>
</feature>
<dbReference type="InterPro" id="IPR033121">
    <property type="entry name" value="PEPTIDASE_A1"/>
</dbReference>
<evidence type="ECO:0000256" key="10">
    <source>
        <dbReference type="SAM" id="SignalP"/>
    </source>
</evidence>
<evidence type="ECO:0000256" key="4">
    <source>
        <dbReference type="ARBA" id="ARBA00022750"/>
    </source>
</evidence>
<evidence type="ECO:0000256" key="9">
    <source>
        <dbReference type="RuleBase" id="RU000454"/>
    </source>
</evidence>
<evidence type="ECO:0000256" key="7">
    <source>
        <dbReference type="PIRSR" id="PIRSR601461-1"/>
    </source>
</evidence>
<dbReference type="GO" id="GO:0005764">
    <property type="term" value="C:lysosome"/>
    <property type="evidence" value="ECO:0007669"/>
    <property type="project" value="TreeGrafter"/>
</dbReference>
<dbReference type="PROSITE" id="PS51767">
    <property type="entry name" value="PEPTIDASE_A1"/>
    <property type="match status" value="1"/>
</dbReference>
<feature type="chain" id="PRO_5005326606" evidence="10">
    <location>
        <begin position="17"/>
        <end position="393"/>
    </location>
</feature>
<dbReference type="GO" id="GO:0006508">
    <property type="term" value="P:proteolysis"/>
    <property type="evidence" value="ECO:0007669"/>
    <property type="project" value="UniProtKB-KW"/>
</dbReference>
<keyword evidence="4 9" id="KW-0064">Aspartyl protease</keyword>
<name>A0A0K0DEC0_ANGCA</name>
<feature type="disulfide bond" evidence="8">
    <location>
        <begin position="310"/>
        <end position="346"/>
    </location>
</feature>
<comment type="similarity">
    <text evidence="1 9">Belongs to the peptidase A1 family.</text>
</comment>
<dbReference type="InterPro" id="IPR034164">
    <property type="entry name" value="Pepsin-like_dom"/>
</dbReference>
<feature type="signal peptide" evidence="10">
    <location>
        <begin position="1"/>
        <end position="16"/>
    </location>
</feature>
<keyword evidence="5 9" id="KW-0378">Hydrolase</keyword>
<dbReference type="GO" id="GO:0004190">
    <property type="term" value="F:aspartic-type endopeptidase activity"/>
    <property type="evidence" value="ECO:0007669"/>
    <property type="project" value="UniProtKB-KW"/>
</dbReference>
<evidence type="ECO:0000256" key="2">
    <source>
        <dbReference type="ARBA" id="ARBA00022670"/>
    </source>
</evidence>
<feature type="active site" evidence="7">
    <location>
        <position position="275"/>
    </location>
</feature>
<dbReference type="STRING" id="6313.A0A0K0DEC0"/>
<evidence type="ECO:0000256" key="8">
    <source>
        <dbReference type="PIRSR" id="PIRSR601461-2"/>
    </source>
</evidence>
<evidence type="ECO:0000313" key="13">
    <source>
        <dbReference type="WBParaSite" id="ACAC_0000917501-mRNA-1"/>
    </source>
</evidence>
<protein>
    <submittedName>
        <fullName evidence="13">Peptidase A1 domain-containing protein</fullName>
    </submittedName>
</protein>
<feature type="domain" description="Peptidase A1" evidence="11">
    <location>
        <begin position="69"/>
        <end position="386"/>
    </location>
</feature>
<evidence type="ECO:0000256" key="3">
    <source>
        <dbReference type="ARBA" id="ARBA00022729"/>
    </source>
</evidence>
<evidence type="ECO:0000313" key="12">
    <source>
        <dbReference type="Proteomes" id="UP000035642"/>
    </source>
</evidence>
<proteinExistence type="inferred from homology"/>
<keyword evidence="8" id="KW-1015">Disulfide bond</keyword>
<dbReference type="Gene3D" id="2.40.70.10">
    <property type="entry name" value="Acid Proteases"/>
    <property type="match status" value="2"/>
</dbReference>
<dbReference type="FunFam" id="2.40.70.10:FF:000052">
    <property type="entry name" value="ASpartyl Protease"/>
    <property type="match status" value="1"/>
</dbReference>
<dbReference type="PANTHER" id="PTHR47966">
    <property type="entry name" value="BETA-SITE APP-CLEAVING ENZYME, ISOFORM A-RELATED"/>
    <property type="match status" value="1"/>
</dbReference>
<dbReference type="InterPro" id="IPR001969">
    <property type="entry name" value="Aspartic_peptidase_AS"/>
</dbReference>